<dbReference type="GO" id="GO:0070292">
    <property type="term" value="P:N-acylphosphatidylethanolamine metabolic process"/>
    <property type="evidence" value="ECO:0007669"/>
    <property type="project" value="TreeGrafter"/>
</dbReference>
<name>A0A642UP28_DIURU</name>
<dbReference type="InterPro" id="IPR036866">
    <property type="entry name" value="RibonucZ/Hydroxyglut_hydro"/>
</dbReference>
<feature type="domain" description="Metallo-beta-lactamase" evidence="1">
    <location>
        <begin position="198"/>
        <end position="409"/>
    </location>
</feature>
<dbReference type="AlphaFoldDB" id="A0A642UP28"/>
<dbReference type="PANTHER" id="PTHR15032:SF4">
    <property type="entry name" value="N-ACYL-PHOSPHATIDYLETHANOLAMINE-HYDROLYZING PHOSPHOLIPASE D"/>
    <property type="match status" value="1"/>
</dbReference>
<dbReference type="GO" id="GO:0070290">
    <property type="term" value="F:N-acylphosphatidylethanolamine-specific phospholipase D activity"/>
    <property type="evidence" value="ECO:0007669"/>
    <property type="project" value="InterPro"/>
</dbReference>
<dbReference type="GO" id="GO:0008270">
    <property type="term" value="F:zinc ion binding"/>
    <property type="evidence" value="ECO:0007669"/>
    <property type="project" value="InterPro"/>
</dbReference>
<evidence type="ECO:0000313" key="3">
    <source>
        <dbReference type="Proteomes" id="UP000449547"/>
    </source>
</evidence>
<dbReference type="Pfam" id="PF12706">
    <property type="entry name" value="Lactamase_B_2"/>
    <property type="match status" value="1"/>
</dbReference>
<dbReference type="PANTHER" id="PTHR15032">
    <property type="entry name" value="N-ACYL-PHOSPHATIDYLETHANOLAMINE-HYDROLYZING PHOSPHOLIPASE D"/>
    <property type="match status" value="1"/>
</dbReference>
<keyword evidence="3" id="KW-1185">Reference proteome</keyword>
<evidence type="ECO:0000313" key="2">
    <source>
        <dbReference type="EMBL" id="KAA8902634.1"/>
    </source>
</evidence>
<accession>A0A642UP28</accession>
<reference evidence="2 3" key="1">
    <citation type="submission" date="2019-07" db="EMBL/GenBank/DDBJ databases">
        <title>Genome assembly of two rare yeast pathogens: Diutina rugosa and Trichomonascus ciferrii.</title>
        <authorList>
            <person name="Mixao V."/>
            <person name="Saus E."/>
            <person name="Hansen A."/>
            <person name="Lass-Flor C."/>
            <person name="Gabaldon T."/>
        </authorList>
    </citation>
    <scope>NUCLEOTIDE SEQUENCE [LARGE SCALE GENOMIC DNA]</scope>
    <source>
        <strain evidence="2 3">CBS 613</strain>
    </source>
</reference>
<dbReference type="Proteomes" id="UP000449547">
    <property type="component" value="Unassembled WGS sequence"/>
</dbReference>
<dbReference type="Gene3D" id="3.60.15.10">
    <property type="entry name" value="Ribonuclease Z/Hydroxyacylglutathione hydrolase-like"/>
    <property type="match status" value="1"/>
</dbReference>
<dbReference type="GO" id="GO:0005737">
    <property type="term" value="C:cytoplasm"/>
    <property type="evidence" value="ECO:0007669"/>
    <property type="project" value="TreeGrafter"/>
</dbReference>
<dbReference type="GeneID" id="54781394"/>
<dbReference type="VEuPathDB" id="FungiDB:DIURU_002743"/>
<dbReference type="EMBL" id="SWFT01000085">
    <property type="protein sequence ID" value="KAA8902634.1"/>
    <property type="molecule type" value="Genomic_DNA"/>
</dbReference>
<dbReference type="PIRSF" id="PIRSF038896">
    <property type="entry name" value="NAPE-PLD"/>
    <property type="match status" value="1"/>
</dbReference>
<dbReference type="GO" id="GO:0070291">
    <property type="term" value="P:N-acylethanolamine metabolic process"/>
    <property type="evidence" value="ECO:0007669"/>
    <property type="project" value="TreeGrafter"/>
</dbReference>
<dbReference type="InterPro" id="IPR001279">
    <property type="entry name" value="Metallo-B-lactamas"/>
</dbReference>
<dbReference type="OrthoDB" id="332863at2759"/>
<dbReference type="SUPFAM" id="SSF56281">
    <property type="entry name" value="Metallo-hydrolase/oxidoreductase"/>
    <property type="match status" value="1"/>
</dbReference>
<evidence type="ECO:0000259" key="1">
    <source>
        <dbReference type="Pfam" id="PF12706"/>
    </source>
</evidence>
<organism evidence="2 3">
    <name type="scientific">Diutina rugosa</name>
    <name type="common">Yeast</name>
    <name type="synonym">Candida rugosa</name>
    <dbReference type="NCBI Taxonomy" id="5481"/>
    <lineage>
        <taxon>Eukaryota</taxon>
        <taxon>Fungi</taxon>
        <taxon>Dikarya</taxon>
        <taxon>Ascomycota</taxon>
        <taxon>Saccharomycotina</taxon>
        <taxon>Pichiomycetes</taxon>
        <taxon>Debaryomycetaceae</taxon>
        <taxon>Diutina</taxon>
    </lineage>
</organism>
<dbReference type="RefSeq" id="XP_034012458.1">
    <property type="nucleotide sequence ID" value="XM_034155428.1"/>
</dbReference>
<protein>
    <recommendedName>
        <fullName evidence="1">Metallo-beta-lactamase domain-containing protein</fullName>
    </recommendedName>
</protein>
<gene>
    <name evidence="2" type="ORF">DIURU_002743</name>
</gene>
<dbReference type="InterPro" id="IPR024884">
    <property type="entry name" value="NAPE-PLD"/>
</dbReference>
<comment type="caution">
    <text evidence="2">The sequence shown here is derived from an EMBL/GenBank/DDBJ whole genome shotgun (WGS) entry which is preliminary data.</text>
</comment>
<sequence length="463" mass="52239">MAWGLKTKLGLGLLATYTSFEIYMQLRTQYVIYHRRQQAIAAAAAASSNDDDADVARFRSVNISGMFVNPFQEYRPQTAFEFMVVRFMEWLESIYGVTVALHQPLAKPHDGACDVEDVLKRFKPSMDQYRHNSRILSQCLASGDFTPYTEPGTPQPWWQQLRDGDNVPITSLPPVRDQVLFTWLGQSCGLLQVSGINFLTDPQLGDHLMSTKFGPQRLTKTPMQLGDIRYATDDNLNFVLVSHDHPDHLEMALIPQLGNQATWIVPLGFKKKLARRGVHNVVEMDWWDTVDLNPLLHPSANVNGDRYELVCVPAMHWSGRYVVDSNTTLWCSYIVRKNGESIAYHAGDTGYCRDLFAAIGARYGPTLLSLLPIGQYCPSWHQKPRHISPEEALKLCDHLQTKYMKGVHWGTFKLSGESILEPKETLAALAAAAGTGDRYRTPEFGLTYMYDLGSGAETELYRV</sequence>
<proteinExistence type="predicted"/>
<dbReference type="OMA" id="LWCSYIV"/>